<feature type="compositionally biased region" description="Pro residues" evidence="1">
    <location>
        <begin position="94"/>
        <end position="104"/>
    </location>
</feature>
<feature type="region of interest" description="Disordered" evidence="1">
    <location>
        <begin position="159"/>
        <end position="230"/>
    </location>
</feature>
<keyword evidence="3" id="KW-1185">Reference proteome</keyword>
<feature type="region of interest" description="Disordered" evidence="1">
    <location>
        <begin position="28"/>
        <end position="124"/>
    </location>
</feature>
<feature type="compositionally biased region" description="Low complexity" evidence="1">
    <location>
        <begin position="84"/>
        <end position="93"/>
    </location>
</feature>
<sequence length="252" mass="26787">MSSACPSFTFSCSNISCSIWFCCGGGGGGSSKEPEQDSMKQYQAAHPQPMPPPPQVITVPDHLKPTSGQQLPELPPAPPPAAAPVPQATTVHTRPPPQTNPPHHVPSTETHYLPPPSTQQQTWPQTLLPPALPLRVPAAPKLHDPWPPSTQIIHSDVQSTMMHKPAPQPAPVRSQAPPPQAPWPAHQPSKTYVSGATSRATTPDASSSAIQDLPGCSAPAPPQAFPPGPLVDSMPFMGYYPQEHPEYFVQGT</sequence>
<dbReference type="Proteomes" id="UP000275267">
    <property type="component" value="Unassembled WGS sequence"/>
</dbReference>
<name>A0A3L6T7B4_PANMI</name>
<comment type="caution">
    <text evidence="2">The sequence shown here is derived from an EMBL/GenBank/DDBJ whole genome shotgun (WGS) entry which is preliminary data.</text>
</comment>
<evidence type="ECO:0000313" key="3">
    <source>
        <dbReference type="Proteomes" id="UP000275267"/>
    </source>
</evidence>
<dbReference type="EMBL" id="PQIB02000002">
    <property type="protein sequence ID" value="RLN33253.1"/>
    <property type="molecule type" value="Genomic_DNA"/>
</dbReference>
<evidence type="ECO:0000256" key="1">
    <source>
        <dbReference type="SAM" id="MobiDB-lite"/>
    </source>
</evidence>
<dbReference type="STRING" id="4540.A0A3L6T7B4"/>
<accession>A0A3L6T7B4</accession>
<dbReference type="OrthoDB" id="696737at2759"/>
<reference evidence="3" key="1">
    <citation type="journal article" date="2019" name="Nat. Commun.">
        <title>The genome of broomcorn millet.</title>
        <authorList>
            <person name="Zou C."/>
            <person name="Miki D."/>
            <person name="Li D."/>
            <person name="Tang Q."/>
            <person name="Xiao L."/>
            <person name="Rajput S."/>
            <person name="Deng P."/>
            <person name="Jia W."/>
            <person name="Huang R."/>
            <person name="Zhang M."/>
            <person name="Sun Y."/>
            <person name="Hu J."/>
            <person name="Fu X."/>
            <person name="Schnable P.S."/>
            <person name="Li F."/>
            <person name="Zhang H."/>
            <person name="Feng B."/>
            <person name="Zhu X."/>
            <person name="Liu R."/>
            <person name="Schnable J.C."/>
            <person name="Zhu J.-K."/>
            <person name="Zhang H."/>
        </authorList>
    </citation>
    <scope>NUCLEOTIDE SEQUENCE [LARGE SCALE GENOMIC DNA]</scope>
</reference>
<dbReference type="AlphaFoldDB" id="A0A3L6T7B4"/>
<feature type="compositionally biased region" description="Pro residues" evidence="1">
    <location>
        <begin position="219"/>
        <end position="229"/>
    </location>
</feature>
<evidence type="ECO:0000313" key="2">
    <source>
        <dbReference type="EMBL" id="RLN33253.1"/>
    </source>
</evidence>
<organism evidence="2 3">
    <name type="scientific">Panicum miliaceum</name>
    <name type="common">Proso millet</name>
    <name type="synonym">Broomcorn millet</name>
    <dbReference type="NCBI Taxonomy" id="4540"/>
    <lineage>
        <taxon>Eukaryota</taxon>
        <taxon>Viridiplantae</taxon>
        <taxon>Streptophyta</taxon>
        <taxon>Embryophyta</taxon>
        <taxon>Tracheophyta</taxon>
        <taxon>Spermatophyta</taxon>
        <taxon>Magnoliopsida</taxon>
        <taxon>Liliopsida</taxon>
        <taxon>Poales</taxon>
        <taxon>Poaceae</taxon>
        <taxon>PACMAD clade</taxon>
        <taxon>Panicoideae</taxon>
        <taxon>Panicodae</taxon>
        <taxon>Paniceae</taxon>
        <taxon>Panicinae</taxon>
        <taxon>Panicum</taxon>
        <taxon>Panicum sect. Panicum</taxon>
    </lineage>
</organism>
<feature type="compositionally biased region" description="Pro residues" evidence="1">
    <location>
        <begin position="73"/>
        <end position="83"/>
    </location>
</feature>
<gene>
    <name evidence="2" type="ORF">C2845_PM03G31300</name>
</gene>
<feature type="compositionally biased region" description="Pro residues" evidence="1">
    <location>
        <begin position="166"/>
        <end position="182"/>
    </location>
</feature>
<feature type="compositionally biased region" description="Polar residues" evidence="1">
    <location>
        <begin position="189"/>
        <end position="210"/>
    </location>
</feature>
<protein>
    <submittedName>
        <fullName evidence="2">Uncharacterized protein</fullName>
    </submittedName>
</protein>
<proteinExistence type="predicted"/>